<proteinExistence type="predicted"/>
<reference evidence="1 2" key="1">
    <citation type="submission" date="2018-05" db="EMBL/GenBank/DDBJ databases">
        <title>Draft genome of Methanospirillum stamsii Pt1.</title>
        <authorList>
            <person name="Dueholm M.S."/>
            <person name="Nielsen P.H."/>
            <person name="Bakmann L.F."/>
            <person name="Otzen D.E."/>
        </authorList>
    </citation>
    <scope>NUCLEOTIDE SEQUENCE [LARGE SCALE GENOMIC DNA]</scope>
    <source>
        <strain evidence="1 2">Pt1</strain>
    </source>
</reference>
<comment type="caution">
    <text evidence="1">The sequence shown here is derived from an EMBL/GenBank/DDBJ whole genome shotgun (WGS) entry which is preliminary data.</text>
</comment>
<evidence type="ECO:0000313" key="1">
    <source>
        <dbReference type="EMBL" id="PWR74994.1"/>
    </source>
</evidence>
<dbReference type="Proteomes" id="UP000245934">
    <property type="component" value="Unassembled WGS sequence"/>
</dbReference>
<sequence>MRSSILLTLGSDIATKFYPIVFNVVSQLVFLFHSSWNNIFLTLSEQKKMIHAKPVLSITPLSG</sequence>
<keyword evidence="2" id="KW-1185">Reference proteome</keyword>
<protein>
    <submittedName>
        <fullName evidence="1">Uncharacterized protein</fullName>
    </submittedName>
</protein>
<dbReference type="EMBL" id="QGMZ01000014">
    <property type="protein sequence ID" value="PWR74994.1"/>
    <property type="molecule type" value="Genomic_DNA"/>
</dbReference>
<gene>
    <name evidence="1" type="ORF">DLD82_07155</name>
</gene>
<organism evidence="1 2">
    <name type="scientific">Methanospirillum stamsii</name>
    <dbReference type="NCBI Taxonomy" id="1277351"/>
    <lineage>
        <taxon>Archaea</taxon>
        <taxon>Methanobacteriati</taxon>
        <taxon>Methanobacteriota</taxon>
        <taxon>Stenosarchaea group</taxon>
        <taxon>Methanomicrobia</taxon>
        <taxon>Methanomicrobiales</taxon>
        <taxon>Methanospirillaceae</taxon>
        <taxon>Methanospirillum</taxon>
    </lineage>
</organism>
<name>A0A2V2N4F9_9EURY</name>
<evidence type="ECO:0000313" key="2">
    <source>
        <dbReference type="Proteomes" id="UP000245934"/>
    </source>
</evidence>
<dbReference type="AlphaFoldDB" id="A0A2V2N4F9"/>
<accession>A0A2V2N4F9</accession>